<dbReference type="InterPro" id="IPR013762">
    <property type="entry name" value="Integrase-like_cat_sf"/>
</dbReference>
<dbReference type="InterPro" id="IPR011010">
    <property type="entry name" value="DNA_brk_join_enz"/>
</dbReference>
<dbReference type="Proteomes" id="UP000295455">
    <property type="component" value="Unassembled WGS sequence"/>
</dbReference>
<protein>
    <submittedName>
        <fullName evidence="5">Site-specific recombinase XerD</fullName>
    </submittedName>
</protein>
<keyword evidence="2" id="KW-0238">DNA-binding</keyword>
<dbReference type="AlphaFoldDB" id="A0A4R1R9S8"/>
<dbReference type="Pfam" id="PF00589">
    <property type="entry name" value="Phage_integrase"/>
    <property type="match status" value="1"/>
</dbReference>
<evidence type="ECO:0000259" key="4">
    <source>
        <dbReference type="PROSITE" id="PS51898"/>
    </source>
</evidence>
<dbReference type="PANTHER" id="PTHR30349:SF64">
    <property type="entry name" value="PROPHAGE INTEGRASE INTD-RELATED"/>
    <property type="match status" value="1"/>
</dbReference>
<dbReference type="GO" id="GO:0003677">
    <property type="term" value="F:DNA binding"/>
    <property type="evidence" value="ECO:0007669"/>
    <property type="project" value="UniProtKB-KW"/>
</dbReference>
<dbReference type="Gene3D" id="1.10.443.10">
    <property type="entry name" value="Intergrase catalytic core"/>
    <property type="match status" value="1"/>
</dbReference>
<dbReference type="Pfam" id="PF13102">
    <property type="entry name" value="Phage_int_SAM_5"/>
    <property type="match status" value="1"/>
</dbReference>
<keyword evidence="6" id="KW-1185">Reference proteome</keyword>
<evidence type="ECO:0000256" key="2">
    <source>
        <dbReference type="ARBA" id="ARBA00023125"/>
    </source>
</evidence>
<sequence length="414" mass="48169">MNDRFSLLFFPKGNSISKDGKVSIYLRITVNGKRSELSIQRKIDPSKWNSIAGRMIGNNEEAYGINRYINAISAKIYKIQEKFLIEDKPFTSLMIKNTFLNKNSARKTLLKIFYEHNNQIEKLVGKNYSSGCFKRYERTCNHLKNYIQKEYHLNDIFVQDVDLKFINGFEYFLKTEITANQNTITKYLTNFKKIIRIAYANDWITKDPFFLWKAKWKTVEREFLSEWEVQKIIEKDVNISRLELVRDIFIFSCFTGLAYSDVKKLSSNDIVIGMDGERWIKTKRTKTDTRSNIPILPIADAIIDKYKSHPDIINSKCLIPVLSNQKMNAYLKEIADVCGITKNLTFHLARHTFATSITLSNGVPIESVSKMLGHKSLKTTQHYAKILDRKVSDDMKALRKRLKFNQQDIGNTSN</sequence>
<organism evidence="5 6">
    <name type="scientific">Mariniflexile fucanivorans</name>
    <dbReference type="NCBI Taxonomy" id="264023"/>
    <lineage>
        <taxon>Bacteria</taxon>
        <taxon>Pseudomonadati</taxon>
        <taxon>Bacteroidota</taxon>
        <taxon>Flavobacteriia</taxon>
        <taxon>Flavobacteriales</taxon>
        <taxon>Flavobacteriaceae</taxon>
        <taxon>Mariniflexile</taxon>
    </lineage>
</organism>
<dbReference type="InterPro" id="IPR050090">
    <property type="entry name" value="Tyrosine_recombinase_XerCD"/>
</dbReference>
<dbReference type="EMBL" id="SLUP01000016">
    <property type="protein sequence ID" value="TCL62132.1"/>
    <property type="molecule type" value="Genomic_DNA"/>
</dbReference>
<dbReference type="RefSeq" id="WP_132219472.1">
    <property type="nucleotide sequence ID" value="NZ_OX156936.1"/>
</dbReference>
<dbReference type="GO" id="GO:0006310">
    <property type="term" value="P:DNA recombination"/>
    <property type="evidence" value="ECO:0007669"/>
    <property type="project" value="UniProtKB-KW"/>
</dbReference>
<feature type="domain" description="Tyr recombinase" evidence="4">
    <location>
        <begin position="219"/>
        <end position="400"/>
    </location>
</feature>
<dbReference type="InterPro" id="IPR010998">
    <property type="entry name" value="Integrase_recombinase_N"/>
</dbReference>
<dbReference type="Gene3D" id="1.10.150.130">
    <property type="match status" value="1"/>
</dbReference>
<accession>A0A4R1R9S8</accession>
<reference evidence="5 6" key="1">
    <citation type="submission" date="2019-03" db="EMBL/GenBank/DDBJ databases">
        <title>Genomic Encyclopedia of Type Strains, Phase IV (KMG-IV): sequencing the most valuable type-strain genomes for metagenomic binning, comparative biology and taxonomic classification.</title>
        <authorList>
            <person name="Goeker M."/>
        </authorList>
    </citation>
    <scope>NUCLEOTIDE SEQUENCE [LARGE SCALE GENOMIC DNA]</scope>
    <source>
        <strain evidence="5 6">DSM 18792</strain>
    </source>
</reference>
<evidence type="ECO:0000313" key="6">
    <source>
        <dbReference type="Proteomes" id="UP000295455"/>
    </source>
</evidence>
<gene>
    <name evidence="5" type="ORF">EV196_1166</name>
</gene>
<dbReference type="GO" id="GO:0015074">
    <property type="term" value="P:DNA integration"/>
    <property type="evidence" value="ECO:0007669"/>
    <property type="project" value="InterPro"/>
</dbReference>
<dbReference type="CDD" id="cd01185">
    <property type="entry name" value="INTN1_C_like"/>
    <property type="match status" value="1"/>
</dbReference>
<name>A0A4R1R9S8_9FLAO</name>
<dbReference type="InterPro" id="IPR025269">
    <property type="entry name" value="SAM-like_dom"/>
</dbReference>
<dbReference type="OrthoDB" id="1098628at2"/>
<dbReference type="Pfam" id="PF17293">
    <property type="entry name" value="Arm-DNA-bind_5"/>
    <property type="match status" value="1"/>
</dbReference>
<evidence type="ECO:0000313" key="5">
    <source>
        <dbReference type="EMBL" id="TCL62132.1"/>
    </source>
</evidence>
<proteinExistence type="inferred from homology"/>
<dbReference type="PANTHER" id="PTHR30349">
    <property type="entry name" value="PHAGE INTEGRASE-RELATED"/>
    <property type="match status" value="1"/>
</dbReference>
<evidence type="ECO:0000256" key="1">
    <source>
        <dbReference type="ARBA" id="ARBA00008857"/>
    </source>
</evidence>
<dbReference type="InterPro" id="IPR002104">
    <property type="entry name" value="Integrase_catalytic"/>
</dbReference>
<comment type="similarity">
    <text evidence="1">Belongs to the 'phage' integrase family.</text>
</comment>
<dbReference type="SUPFAM" id="SSF56349">
    <property type="entry name" value="DNA breaking-rejoining enzymes"/>
    <property type="match status" value="1"/>
</dbReference>
<dbReference type="InterPro" id="IPR035386">
    <property type="entry name" value="Arm-DNA-bind_5"/>
</dbReference>
<keyword evidence="3" id="KW-0233">DNA recombination</keyword>
<evidence type="ECO:0000256" key="3">
    <source>
        <dbReference type="ARBA" id="ARBA00023172"/>
    </source>
</evidence>
<comment type="caution">
    <text evidence="5">The sequence shown here is derived from an EMBL/GenBank/DDBJ whole genome shotgun (WGS) entry which is preliminary data.</text>
</comment>
<dbReference type="PROSITE" id="PS51898">
    <property type="entry name" value="TYR_RECOMBINASE"/>
    <property type="match status" value="1"/>
</dbReference>